<dbReference type="EMBL" id="MCHY01000013">
    <property type="protein sequence ID" value="RKD21102.1"/>
    <property type="molecule type" value="Genomic_DNA"/>
</dbReference>
<dbReference type="AlphaFoldDB" id="A0A419SDA7"/>
<comment type="similarity">
    <text evidence="1">Belongs to the bacterial solute-binding protein 8 family.</text>
</comment>
<dbReference type="PROSITE" id="PS50983">
    <property type="entry name" value="FE_B12_PBP"/>
    <property type="match status" value="1"/>
</dbReference>
<dbReference type="Gene3D" id="3.40.50.1980">
    <property type="entry name" value="Nitrogenase molybdenum iron protein domain"/>
    <property type="match status" value="2"/>
</dbReference>
<dbReference type="Pfam" id="PF01497">
    <property type="entry name" value="Peripla_BP_2"/>
    <property type="match status" value="1"/>
</dbReference>
<evidence type="ECO:0000313" key="5">
    <source>
        <dbReference type="Proteomes" id="UP000284219"/>
    </source>
</evidence>
<dbReference type="CDD" id="cd01144">
    <property type="entry name" value="BtuF"/>
    <property type="match status" value="1"/>
</dbReference>
<dbReference type="InterPro" id="IPR054828">
    <property type="entry name" value="Vit_B12_bind_prot"/>
</dbReference>
<reference evidence="4 5" key="1">
    <citation type="submission" date="2016-08" db="EMBL/GenBank/DDBJ databases">
        <title>Novel Firmicute Genomes.</title>
        <authorList>
            <person name="Poppleton D.I."/>
            <person name="Gribaldo S."/>
        </authorList>
    </citation>
    <scope>NUCLEOTIDE SEQUENCE [LARGE SCALE GENOMIC DNA]</scope>
    <source>
        <strain evidence="4 5">RAOx-1</strain>
    </source>
</reference>
<evidence type="ECO:0000256" key="1">
    <source>
        <dbReference type="ARBA" id="ARBA00008814"/>
    </source>
</evidence>
<comment type="caution">
    <text evidence="4">The sequence shown here is derived from an EMBL/GenBank/DDBJ whole genome shotgun (WGS) entry which is preliminary data.</text>
</comment>
<sequence length="275" mass="31242">MRIVSICPSNTELLGFMGLAANIIGVDNYSDWPNEIKDLPRLGSDLDIDMDAVAALQPDLVVASLTVPGMEKNITRLEERGLPFITLNPNSLEDIGNNLLKVGEATNQQALAEAAHRKYTQFLEAFSTRSRGLTARPSLYWEWWPKPVFTPGGKNWLTEISALAGGCNVFAEDERASVKTDWEDVRKRKPEYIMMVWVGVKEQLMKPETLEKRPDWRELDAIKEKRVFVMEESLYCRPSPRLLLGLQKLGALLHPDHFPAYDAKEAEEWLCQRVE</sequence>
<proteinExistence type="inferred from homology"/>
<evidence type="ECO:0000259" key="3">
    <source>
        <dbReference type="PROSITE" id="PS50983"/>
    </source>
</evidence>
<gene>
    <name evidence="4" type="ORF">BEP19_15620</name>
</gene>
<keyword evidence="5" id="KW-1185">Reference proteome</keyword>
<dbReference type="Proteomes" id="UP000284219">
    <property type="component" value="Unassembled WGS sequence"/>
</dbReference>
<dbReference type="InterPro" id="IPR002491">
    <property type="entry name" value="ABC_transptr_periplasmic_BD"/>
</dbReference>
<dbReference type="OrthoDB" id="9787772at2"/>
<evidence type="ECO:0000256" key="2">
    <source>
        <dbReference type="ARBA" id="ARBA00022729"/>
    </source>
</evidence>
<dbReference type="RefSeq" id="WP_120191171.1">
    <property type="nucleotide sequence ID" value="NZ_MCHY01000013.1"/>
</dbReference>
<dbReference type="PANTHER" id="PTHR30535:SF34">
    <property type="entry name" value="MOLYBDATE-BINDING PROTEIN MOLA"/>
    <property type="match status" value="1"/>
</dbReference>
<organism evidence="4 5">
    <name type="scientific">Ammoniphilus oxalaticus</name>
    <dbReference type="NCBI Taxonomy" id="66863"/>
    <lineage>
        <taxon>Bacteria</taxon>
        <taxon>Bacillati</taxon>
        <taxon>Bacillota</taxon>
        <taxon>Bacilli</taxon>
        <taxon>Bacillales</taxon>
        <taxon>Paenibacillaceae</taxon>
        <taxon>Aneurinibacillus group</taxon>
        <taxon>Ammoniphilus</taxon>
    </lineage>
</organism>
<feature type="domain" description="Fe/B12 periplasmic-binding" evidence="3">
    <location>
        <begin position="2"/>
        <end position="257"/>
    </location>
</feature>
<name>A0A419SDA7_9BACL</name>
<dbReference type="SUPFAM" id="SSF53807">
    <property type="entry name" value="Helical backbone' metal receptor"/>
    <property type="match status" value="1"/>
</dbReference>
<keyword evidence="2" id="KW-0732">Signal</keyword>
<dbReference type="PANTHER" id="PTHR30535">
    <property type="entry name" value="VITAMIN B12-BINDING PROTEIN"/>
    <property type="match status" value="1"/>
</dbReference>
<protein>
    <submittedName>
        <fullName evidence="4">Cobalamin-binding protein</fullName>
    </submittedName>
</protein>
<dbReference type="GO" id="GO:0071281">
    <property type="term" value="P:cellular response to iron ion"/>
    <property type="evidence" value="ECO:0007669"/>
    <property type="project" value="TreeGrafter"/>
</dbReference>
<dbReference type="NCBIfam" id="NF038402">
    <property type="entry name" value="TroA_like"/>
    <property type="match status" value="1"/>
</dbReference>
<dbReference type="InterPro" id="IPR050902">
    <property type="entry name" value="ABC_Transporter_SBP"/>
</dbReference>
<accession>A0A419SDA7</accession>
<evidence type="ECO:0000313" key="4">
    <source>
        <dbReference type="EMBL" id="RKD21102.1"/>
    </source>
</evidence>